<dbReference type="Pfam" id="PF01628">
    <property type="entry name" value="HrcA"/>
    <property type="match status" value="1"/>
</dbReference>
<reference evidence="6 7" key="1">
    <citation type="journal article" date="2016" name="Nat. Commun.">
        <title>Thousands of microbial genomes shed light on interconnected biogeochemical processes in an aquifer system.</title>
        <authorList>
            <person name="Anantharaman K."/>
            <person name="Brown C.T."/>
            <person name="Hug L.A."/>
            <person name="Sharon I."/>
            <person name="Castelle C.J."/>
            <person name="Probst A.J."/>
            <person name="Thomas B.C."/>
            <person name="Singh A."/>
            <person name="Wilkins M.J."/>
            <person name="Karaoz U."/>
            <person name="Brodie E.L."/>
            <person name="Williams K.H."/>
            <person name="Hubbard S.S."/>
            <person name="Banfield J.F."/>
        </authorList>
    </citation>
    <scope>NUCLEOTIDE SEQUENCE [LARGE SCALE GENOMIC DNA]</scope>
</reference>
<dbReference type="InterPro" id="IPR036388">
    <property type="entry name" value="WH-like_DNA-bd_sf"/>
</dbReference>
<sequence>MLTDRETYVLDAIIRDYITEAAPVSSYRVLEIRDLDLSSASIRSSMVSLEDAGYIYQPHTSAGRVPTQKGYRYFVDHLMEEETLPMHIRHKLDAVESLQDVVKMVAKEAHVFAMAALQEKDLFFNFGMQELLGEPEFQDPELVRKFSGLIDALMEHHFPYREAIQEQGFGVFIENENPLPEARCASIMVSGLQDGMGMLLTIGPTRMNYERASRILKSSAYKLNDAYYA</sequence>
<dbReference type="Gene3D" id="3.30.450.40">
    <property type="match status" value="1"/>
</dbReference>
<keyword evidence="2" id="KW-0805">Transcription regulation</keyword>
<dbReference type="InterPro" id="IPR036390">
    <property type="entry name" value="WH_DNA-bd_sf"/>
</dbReference>
<dbReference type="PANTHER" id="PTHR34824:SF1">
    <property type="entry name" value="HEAT-INDUCIBLE TRANSCRIPTION REPRESSOR HRCA"/>
    <property type="match status" value="1"/>
</dbReference>
<keyword evidence="1" id="KW-0678">Repressor</keyword>
<dbReference type="GO" id="GO:0003677">
    <property type="term" value="F:DNA binding"/>
    <property type="evidence" value="ECO:0007669"/>
    <property type="project" value="InterPro"/>
</dbReference>
<gene>
    <name evidence="6" type="ORF">A2756_05655</name>
</gene>
<evidence type="ECO:0000256" key="3">
    <source>
        <dbReference type="ARBA" id="ARBA00023016"/>
    </source>
</evidence>
<evidence type="ECO:0000259" key="5">
    <source>
        <dbReference type="Pfam" id="PF01628"/>
    </source>
</evidence>
<dbReference type="InterPro" id="IPR029016">
    <property type="entry name" value="GAF-like_dom_sf"/>
</dbReference>
<proteinExistence type="predicted"/>
<dbReference type="EMBL" id="MHNL01000029">
    <property type="protein sequence ID" value="OGZ43809.1"/>
    <property type="molecule type" value="Genomic_DNA"/>
</dbReference>
<dbReference type="InterPro" id="IPR002571">
    <property type="entry name" value="HrcA"/>
</dbReference>
<dbReference type="Gene3D" id="1.10.10.10">
    <property type="entry name" value="Winged helix-like DNA-binding domain superfamily/Winged helix DNA-binding domain"/>
    <property type="match status" value="1"/>
</dbReference>
<feature type="domain" description="Heat-inducible transcription repressor HrcA C-terminal" evidence="5">
    <location>
        <begin position="88"/>
        <end position="211"/>
    </location>
</feature>
<keyword evidence="3" id="KW-0346">Stress response</keyword>
<dbReference type="AlphaFoldDB" id="A0A1G2G0H3"/>
<dbReference type="STRING" id="1802115.A2756_05655"/>
<organism evidence="6 7">
    <name type="scientific">Candidatus Ryanbacteria bacterium RIFCSPHIGHO2_01_FULL_48_27</name>
    <dbReference type="NCBI Taxonomy" id="1802115"/>
    <lineage>
        <taxon>Bacteria</taxon>
        <taxon>Candidatus Ryaniibacteriota</taxon>
    </lineage>
</organism>
<evidence type="ECO:0000256" key="2">
    <source>
        <dbReference type="ARBA" id="ARBA00023015"/>
    </source>
</evidence>
<accession>A0A1G2G0H3</accession>
<dbReference type="PANTHER" id="PTHR34824">
    <property type="entry name" value="HEAT-INDUCIBLE TRANSCRIPTION REPRESSOR HRCA"/>
    <property type="match status" value="1"/>
</dbReference>
<name>A0A1G2G0H3_9BACT</name>
<evidence type="ECO:0000256" key="1">
    <source>
        <dbReference type="ARBA" id="ARBA00022491"/>
    </source>
</evidence>
<dbReference type="SUPFAM" id="SSF55781">
    <property type="entry name" value="GAF domain-like"/>
    <property type="match status" value="1"/>
</dbReference>
<dbReference type="InterPro" id="IPR021153">
    <property type="entry name" value="HrcA_C"/>
</dbReference>
<comment type="caution">
    <text evidence="6">The sequence shown here is derived from an EMBL/GenBank/DDBJ whole genome shotgun (WGS) entry which is preliminary data.</text>
</comment>
<dbReference type="GO" id="GO:0045892">
    <property type="term" value="P:negative regulation of DNA-templated transcription"/>
    <property type="evidence" value="ECO:0007669"/>
    <property type="project" value="TreeGrafter"/>
</dbReference>
<protein>
    <recommendedName>
        <fullName evidence="5">Heat-inducible transcription repressor HrcA C-terminal domain-containing protein</fullName>
    </recommendedName>
</protein>
<dbReference type="Proteomes" id="UP000177785">
    <property type="component" value="Unassembled WGS sequence"/>
</dbReference>
<dbReference type="SUPFAM" id="SSF46785">
    <property type="entry name" value="Winged helix' DNA-binding domain"/>
    <property type="match status" value="1"/>
</dbReference>
<evidence type="ECO:0000313" key="6">
    <source>
        <dbReference type="EMBL" id="OGZ43809.1"/>
    </source>
</evidence>
<evidence type="ECO:0000256" key="4">
    <source>
        <dbReference type="ARBA" id="ARBA00023163"/>
    </source>
</evidence>
<evidence type="ECO:0000313" key="7">
    <source>
        <dbReference type="Proteomes" id="UP000177785"/>
    </source>
</evidence>
<keyword evidence="4" id="KW-0804">Transcription</keyword>